<proteinExistence type="predicted"/>
<comment type="caution">
    <text evidence="1">The sequence shown here is derived from an EMBL/GenBank/DDBJ whole genome shotgun (WGS) entry which is preliminary data.</text>
</comment>
<dbReference type="Proteomes" id="UP000826195">
    <property type="component" value="Unassembled WGS sequence"/>
</dbReference>
<sequence>MTYQNENALQRPNETLAVDDILIKKLSSNAAYAVDKPAILNALKSVLRGARDWDGHANLLYVEILLGYLRVSTGLTQLEPYRVYPIGI</sequence>
<evidence type="ECO:0000313" key="2">
    <source>
        <dbReference type="Proteomes" id="UP000826195"/>
    </source>
</evidence>
<keyword evidence="2" id="KW-1185">Reference proteome</keyword>
<name>A0AAV7I3T6_COTGL</name>
<reference evidence="1 2" key="1">
    <citation type="journal article" date="2021" name="J. Hered.">
        <title>A chromosome-level genome assembly of the parasitoid wasp, Cotesia glomerata (Hymenoptera: Braconidae).</title>
        <authorList>
            <person name="Pinto B.J."/>
            <person name="Weis J.J."/>
            <person name="Gamble T."/>
            <person name="Ode P.J."/>
            <person name="Paul R."/>
            <person name="Zaspel J.M."/>
        </authorList>
    </citation>
    <scope>NUCLEOTIDE SEQUENCE [LARGE SCALE GENOMIC DNA]</scope>
    <source>
        <strain evidence="1">CgM1</strain>
    </source>
</reference>
<evidence type="ECO:0000313" key="1">
    <source>
        <dbReference type="EMBL" id="KAH0539856.1"/>
    </source>
</evidence>
<organism evidence="1 2">
    <name type="scientific">Cotesia glomerata</name>
    <name type="common">Lepidopteran parasitic wasp</name>
    <name type="synonym">Apanteles glomeratus</name>
    <dbReference type="NCBI Taxonomy" id="32391"/>
    <lineage>
        <taxon>Eukaryota</taxon>
        <taxon>Metazoa</taxon>
        <taxon>Ecdysozoa</taxon>
        <taxon>Arthropoda</taxon>
        <taxon>Hexapoda</taxon>
        <taxon>Insecta</taxon>
        <taxon>Pterygota</taxon>
        <taxon>Neoptera</taxon>
        <taxon>Endopterygota</taxon>
        <taxon>Hymenoptera</taxon>
        <taxon>Apocrita</taxon>
        <taxon>Ichneumonoidea</taxon>
        <taxon>Braconidae</taxon>
        <taxon>Microgastrinae</taxon>
        <taxon>Cotesia</taxon>
    </lineage>
</organism>
<dbReference type="EMBL" id="JAHXZJ010002609">
    <property type="protein sequence ID" value="KAH0539856.1"/>
    <property type="molecule type" value="Genomic_DNA"/>
</dbReference>
<dbReference type="AlphaFoldDB" id="A0AAV7I3T6"/>
<gene>
    <name evidence="1" type="ORF">KQX54_009169</name>
</gene>
<protein>
    <submittedName>
        <fullName evidence="1">Uncharacterized protein</fullName>
    </submittedName>
</protein>
<accession>A0AAV7I3T6</accession>